<accession>A0A0K2UHD7</accession>
<evidence type="ECO:0008006" key="2">
    <source>
        <dbReference type="Google" id="ProtNLM"/>
    </source>
</evidence>
<reference evidence="1" key="1">
    <citation type="submission" date="2014-05" db="EMBL/GenBank/DDBJ databases">
        <authorList>
            <person name="Chronopoulou M."/>
        </authorList>
    </citation>
    <scope>NUCLEOTIDE SEQUENCE</scope>
    <source>
        <tissue evidence="1">Whole organism</tissue>
    </source>
</reference>
<proteinExistence type="predicted"/>
<name>A0A0K2UHD7_LEPSM</name>
<dbReference type="AlphaFoldDB" id="A0A0K2UHD7"/>
<protein>
    <recommendedName>
        <fullName evidence="2">DUF4219 domain-containing protein</fullName>
    </recommendedName>
</protein>
<organism evidence="1">
    <name type="scientific">Lepeophtheirus salmonis</name>
    <name type="common">Salmon louse</name>
    <name type="synonym">Caligus salmonis</name>
    <dbReference type="NCBI Taxonomy" id="72036"/>
    <lineage>
        <taxon>Eukaryota</taxon>
        <taxon>Metazoa</taxon>
        <taxon>Ecdysozoa</taxon>
        <taxon>Arthropoda</taxon>
        <taxon>Crustacea</taxon>
        <taxon>Multicrustacea</taxon>
        <taxon>Hexanauplia</taxon>
        <taxon>Copepoda</taxon>
        <taxon>Siphonostomatoida</taxon>
        <taxon>Caligidae</taxon>
        <taxon>Lepeophtheirus</taxon>
    </lineage>
</organism>
<sequence length="83" mass="9450">MNPLSVDRMSIAPLKGSKYPTWKIQCRMALMKENLWKIVKEEEMEPKITNANLTEHVAIRISKDEALAIIVSAIDTKPTILSR</sequence>
<evidence type="ECO:0000313" key="1">
    <source>
        <dbReference type="EMBL" id="CDW37106.1"/>
    </source>
</evidence>
<dbReference type="EMBL" id="HACA01019745">
    <property type="protein sequence ID" value="CDW37106.1"/>
    <property type="molecule type" value="Transcribed_RNA"/>
</dbReference>